<proteinExistence type="predicted"/>
<comment type="caution">
    <text evidence="6">The sequence shown here is derived from an EMBL/GenBank/DDBJ whole genome shotgun (WGS) entry which is preliminary data.</text>
</comment>
<dbReference type="PANTHER" id="PTHR46018">
    <property type="entry name" value="ZINC PHOSPHODIESTERASE ELAC PROTEIN 1"/>
    <property type="match status" value="1"/>
</dbReference>
<evidence type="ECO:0000256" key="3">
    <source>
        <dbReference type="ARBA" id="ARBA00034301"/>
    </source>
</evidence>
<evidence type="ECO:0000313" key="7">
    <source>
        <dbReference type="Proteomes" id="UP000256977"/>
    </source>
</evidence>
<gene>
    <name evidence="6" type="ORF">DFP98_1648</name>
</gene>
<dbReference type="Gene3D" id="3.60.15.10">
    <property type="entry name" value="Ribonuclease Z/Hydroxyacylglutathione hydrolase-like"/>
    <property type="match status" value="1"/>
</dbReference>
<dbReference type="OrthoDB" id="9794898at2"/>
<dbReference type="CDD" id="cd07716">
    <property type="entry name" value="RNaseZ_short-form-like_MBL-fold"/>
    <property type="match status" value="1"/>
</dbReference>
<name>A0A3D9HQL9_9BACL</name>
<dbReference type="InterPro" id="IPR036866">
    <property type="entry name" value="RibonucZ/Hydroxyglut_hydro"/>
</dbReference>
<dbReference type="GO" id="GO:0042781">
    <property type="term" value="F:3'-tRNA processing endoribonuclease activity"/>
    <property type="evidence" value="ECO:0007669"/>
    <property type="project" value="TreeGrafter"/>
</dbReference>
<sequence>MDITVIGCWGAYPEKNEATSGYLVECGGAKILLDCGSGVLSRLQNHCALEELDAVVLTHTHADHIADAYSLEFAILVLMQIGERTKPLDVYANEADIGKLAFEYPNCVRVHPIRAGEATTIGDARLEFSENVHEIPCLAVKLTSPEGKTLVYSGDTGYCEALIELSRSADVLIVESSFYDIQAGRMKGHLTAGEAGKIAALAGAGQTILTHLPHYGERNQLVTEASRHYKGPIRLAYCDMKINI</sequence>
<dbReference type="RefSeq" id="WP_116065927.1">
    <property type="nucleotide sequence ID" value="NZ_QRDZ01000064.1"/>
</dbReference>
<evidence type="ECO:0000313" key="6">
    <source>
        <dbReference type="EMBL" id="RED51739.1"/>
    </source>
</evidence>
<keyword evidence="7" id="KW-1185">Reference proteome</keyword>
<dbReference type="Pfam" id="PF12706">
    <property type="entry name" value="Lactamase_B_2"/>
    <property type="match status" value="1"/>
</dbReference>
<dbReference type="AlphaFoldDB" id="A0A3D9HQL9"/>
<comment type="catalytic activity">
    <reaction evidence="4">
        <text>3',5'-cyclic UMP + H2O = UMP + H(+)</text>
        <dbReference type="Rhea" id="RHEA:70575"/>
        <dbReference type="ChEBI" id="CHEBI:15377"/>
        <dbReference type="ChEBI" id="CHEBI:15378"/>
        <dbReference type="ChEBI" id="CHEBI:57865"/>
        <dbReference type="ChEBI" id="CHEBI:184387"/>
    </reaction>
    <physiologicalReaction direction="left-to-right" evidence="4">
        <dbReference type="Rhea" id="RHEA:70576"/>
    </physiologicalReaction>
</comment>
<protein>
    <submittedName>
        <fullName evidence="6">Ribonuclease BN (tRNA processing enzyme)</fullName>
    </submittedName>
</protein>
<reference evidence="6 7" key="1">
    <citation type="submission" date="2018-07" db="EMBL/GenBank/DDBJ databases">
        <title>Genomic Encyclopedia of Type Strains, Phase III (KMG-III): the genomes of soil and plant-associated and newly described type strains.</title>
        <authorList>
            <person name="Whitman W."/>
        </authorList>
    </citation>
    <scope>NUCLEOTIDE SEQUENCE [LARGE SCALE GENOMIC DNA]</scope>
    <source>
        <strain evidence="6 7">CECT 7287</strain>
    </source>
</reference>
<dbReference type="InterPro" id="IPR001279">
    <property type="entry name" value="Metallo-B-lactamas"/>
</dbReference>
<accession>A0A3D9HQL9</accession>
<dbReference type="SUPFAM" id="SSF56281">
    <property type="entry name" value="Metallo-hydrolase/oxidoreductase"/>
    <property type="match status" value="1"/>
</dbReference>
<dbReference type="PANTHER" id="PTHR46018:SF4">
    <property type="entry name" value="METALLO-HYDROLASE YHFI-RELATED"/>
    <property type="match status" value="1"/>
</dbReference>
<dbReference type="Proteomes" id="UP000256977">
    <property type="component" value="Unassembled WGS sequence"/>
</dbReference>
<dbReference type="EMBL" id="QRDZ01000064">
    <property type="protein sequence ID" value="RED51739.1"/>
    <property type="molecule type" value="Genomic_DNA"/>
</dbReference>
<organism evidence="6 7">
    <name type="scientific">Cohnella phaseoli</name>
    <dbReference type="NCBI Taxonomy" id="456490"/>
    <lineage>
        <taxon>Bacteria</taxon>
        <taxon>Bacillati</taxon>
        <taxon>Bacillota</taxon>
        <taxon>Bacilli</taxon>
        <taxon>Bacillales</taxon>
        <taxon>Paenibacillaceae</taxon>
        <taxon>Cohnella</taxon>
    </lineage>
</organism>
<dbReference type="SMART" id="SM00849">
    <property type="entry name" value="Lactamase_B"/>
    <property type="match status" value="1"/>
</dbReference>
<keyword evidence="1" id="KW-0862">Zinc</keyword>
<evidence type="ECO:0000256" key="1">
    <source>
        <dbReference type="ARBA" id="ARBA00022833"/>
    </source>
</evidence>
<evidence type="ECO:0000259" key="5">
    <source>
        <dbReference type="SMART" id="SM00849"/>
    </source>
</evidence>
<evidence type="ECO:0000256" key="2">
    <source>
        <dbReference type="ARBA" id="ARBA00034221"/>
    </source>
</evidence>
<feature type="domain" description="Metallo-beta-lactamase" evidence="5">
    <location>
        <begin position="18"/>
        <end position="185"/>
    </location>
</feature>
<comment type="function">
    <text evidence="3">Counteracts the endogenous Pycsar antiviral defense system. Phosphodiesterase that enables metal-dependent hydrolysis of host cyclic nucleotide Pycsar defense signals such as cCMP and cUMP.</text>
</comment>
<comment type="catalytic activity">
    <reaction evidence="2">
        <text>3',5'-cyclic CMP + H2O = CMP + H(+)</text>
        <dbReference type="Rhea" id="RHEA:72675"/>
        <dbReference type="ChEBI" id="CHEBI:15377"/>
        <dbReference type="ChEBI" id="CHEBI:15378"/>
        <dbReference type="ChEBI" id="CHEBI:58003"/>
        <dbReference type="ChEBI" id="CHEBI:60377"/>
    </reaction>
    <physiologicalReaction direction="left-to-right" evidence="2">
        <dbReference type="Rhea" id="RHEA:72676"/>
    </physiologicalReaction>
</comment>
<evidence type="ECO:0000256" key="4">
    <source>
        <dbReference type="ARBA" id="ARBA00048505"/>
    </source>
</evidence>